<evidence type="ECO:0000259" key="1">
    <source>
        <dbReference type="Pfam" id="PF01656"/>
    </source>
</evidence>
<gene>
    <name evidence="2" type="ORF">GC250_09620</name>
</gene>
<dbReference type="InterPro" id="IPR027417">
    <property type="entry name" value="P-loop_NTPase"/>
</dbReference>
<keyword evidence="3" id="KW-1185">Reference proteome</keyword>
<reference evidence="2 3" key="1">
    <citation type="submission" date="2019-10" db="EMBL/GenBank/DDBJ databases">
        <title>Sequencing and Assembly of Multiple Reported Metal-Biooxidizing Members of the Extremely Thermoacidophilic Archaeal Family Sulfolobaceae.</title>
        <authorList>
            <person name="Counts J.A."/>
            <person name="Kelly R.M."/>
        </authorList>
    </citation>
    <scope>NUCLEOTIDE SEQUENCE [LARGE SCALE GENOMIC DNA]</scope>
    <source>
        <strain evidence="2 3">DSM 6482</strain>
    </source>
</reference>
<name>A0A6A9QKC5_SULME</name>
<protein>
    <submittedName>
        <fullName evidence="2">AAA family ATPase</fullName>
    </submittedName>
</protein>
<dbReference type="InterPro" id="IPR002586">
    <property type="entry name" value="CobQ/CobB/MinD/ParA_Nub-bd_dom"/>
</dbReference>
<accession>A0A6A9QKC5</accession>
<sequence length="442" mass="49858">MENRYKIVLLGIKGGVGKSTLGLALAKYLSRDHNVIFIDRDTSGYASDLANIKGKGLLNSIVERTNPCENIKRIDTVKGRMTVVKLFSKERTGELLSKIHTDPTLMQDFRKVYSKILLESKYDFFIVDNPPGISYSTDIVRHESEVFYSVIPNTKSLRIYVTDTLKINFENTLNYLVNSEMTSGVPGIPLAFIANKVPKESDKFLYIRDKVQDVINRFNVRYGVLVNKELSLEDFSGSLLELPVPSPIKVLGDKVKNEQLDGGVILPTYDSLEKIESNTILISGKPNTRKVEMALRLIKGKAILLYTNDKILNVAKGEFKKVAVTEKFREKRFTLKDIKDVMKLAKSLSAEVLKRIEKKDKNEEEQPTVIVYRVNDISPASNCCEISSQKYEFWNTFLGSLRDMARVALICDEVQEGECTALVPLVDISVKTDQDGYQVISS</sequence>
<feature type="domain" description="CobQ/CobB/MinD/ParA nucleotide binding" evidence="1">
    <location>
        <begin position="7"/>
        <end position="337"/>
    </location>
</feature>
<organism evidence="2 3">
    <name type="scientific">Sulfuracidifex metallicus DSM 6482 = JCM 9184</name>
    <dbReference type="NCBI Taxonomy" id="523847"/>
    <lineage>
        <taxon>Archaea</taxon>
        <taxon>Thermoproteota</taxon>
        <taxon>Thermoprotei</taxon>
        <taxon>Sulfolobales</taxon>
        <taxon>Sulfolobaceae</taxon>
        <taxon>Sulfuracidifex</taxon>
    </lineage>
</organism>
<proteinExistence type="predicted"/>
<dbReference type="EMBL" id="WGGD01000005">
    <property type="protein sequence ID" value="MUN29687.1"/>
    <property type="molecule type" value="Genomic_DNA"/>
</dbReference>
<evidence type="ECO:0000313" key="3">
    <source>
        <dbReference type="Proteomes" id="UP000470772"/>
    </source>
</evidence>
<dbReference type="Gene3D" id="3.40.50.300">
    <property type="entry name" value="P-loop containing nucleotide triphosphate hydrolases"/>
    <property type="match status" value="1"/>
</dbReference>
<evidence type="ECO:0000313" key="2">
    <source>
        <dbReference type="EMBL" id="MUN29687.1"/>
    </source>
</evidence>
<dbReference type="RefSeq" id="WP_156017338.1">
    <property type="nucleotide sequence ID" value="NZ_WGGD01000005.1"/>
</dbReference>
<dbReference type="Proteomes" id="UP000470772">
    <property type="component" value="Unassembled WGS sequence"/>
</dbReference>
<dbReference type="SUPFAM" id="SSF52540">
    <property type="entry name" value="P-loop containing nucleoside triphosphate hydrolases"/>
    <property type="match status" value="1"/>
</dbReference>
<dbReference type="Pfam" id="PF01656">
    <property type="entry name" value="CbiA"/>
    <property type="match status" value="1"/>
</dbReference>
<comment type="caution">
    <text evidence="2">The sequence shown here is derived from an EMBL/GenBank/DDBJ whole genome shotgun (WGS) entry which is preliminary data.</text>
</comment>
<dbReference type="AlphaFoldDB" id="A0A6A9QKC5"/>